<comment type="caution">
    <text evidence="1">The sequence shown here is derived from an EMBL/GenBank/DDBJ whole genome shotgun (WGS) entry which is preliminary data.</text>
</comment>
<organism evidence="1 2">
    <name type="scientific">Lipomyces kononenkoae</name>
    <name type="common">Yeast</name>
    <dbReference type="NCBI Taxonomy" id="34357"/>
    <lineage>
        <taxon>Eukaryota</taxon>
        <taxon>Fungi</taxon>
        <taxon>Dikarya</taxon>
        <taxon>Ascomycota</taxon>
        <taxon>Saccharomycotina</taxon>
        <taxon>Lipomycetes</taxon>
        <taxon>Lipomycetales</taxon>
        <taxon>Lipomycetaceae</taxon>
        <taxon>Lipomyces</taxon>
    </lineage>
</organism>
<evidence type="ECO:0000313" key="1">
    <source>
        <dbReference type="EMBL" id="KAK9237305.1"/>
    </source>
</evidence>
<evidence type="ECO:0000313" key="2">
    <source>
        <dbReference type="Proteomes" id="UP001433508"/>
    </source>
</evidence>
<gene>
    <name evidence="1" type="ORF">V1525DRAFT_167723</name>
</gene>
<name>A0ACC3T1B1_LIPKO</name>
<dbReference type="EMBL" id="MU971371">
    <property type="protein sequence ID" value="KAK9237305.1"/>
    <property type="molecule type" value="Genomic_DNA"/>
</dbReference>
<sequence length="586" mass="66774">MLKEENTSHMNSSPEKPKVPKVTIVFKPDAWTSEAAAKPKPPRSNGVSKSTKTAKKTSAPQKKSEKPSTKKASSKSGKQRPTTDSSCKPKQKRAKPGTKKKAARKSPPIAVVEPPEFNPIITDLDEEELQCRLLIREYVLRFEKHCRLALKHINIVNDVTGQWGSSTFKALVVAILRIIYSDNFPIVPELLLKNAVKEVEKTASENERIWRVVCEVLESQREESELSSTSPTERQIRSISMDKDFEEPLYVESKETSVEPESPAVDSIFKTNNRDLEKLKLVQQLIFLSLSGNYIRETIEIDHESSRRKVIQASDEMKKMSETHAMELDAVRRQFLDMPPSKRHEWEPRFEAVKARCNKEMKHIKEDMFRRKRRSGLRNLPLGTDIYGNVYWLFAERSKSHVGWGSWIMCNKAPHLPSPTGSILFPKCTTDKNKDKRDNAEDKMDADNDAVSTASSELSDDLLGNNNNWYSIDNQEDGQQLVKWIKYAAEVTFKKDDKVRRKEAQGSMSSPNNVSESEDNEIYYDDFVQELYSDDIVDNKQSSPWKTIPVNVGATNETIDALAKELLYISQFLPPKESSESKKSKA</sequence>
<accession>A0ACC3T1B1</accession>
<protein>
    <submittedName>
        <fullName evidence="1">Uncharacterized protein</fullName>
    </submittedName>
</protein>
<reference evidence="2" key="1">
    <citation type="journal article" date="2024" name="Front. Bioeng. Biotechnol.">
        <title>Genome-scale model development and genomic sequencing of the oleaginous clade Lipomyces.</title>
        <authorList>
            <person name="Czajka J.J."/>
            <person name="Han Y."/>
            <person name="Kim J."/>
            <person name="Mondo S.J."/>
            <person name="Hofstad B.A."/>
            <person name="Robles A."/>
            <person name="Haridas S."/>
            <person name="Riley R."/>
            <person name="LaButti K."/>
            <person name="Pangilinan J."/>
            <person name="Andreopoulos W."/>
            <person name="Lipzen A."/>
            <person name="Yan J."/>
            <person name="Wang M."/>
            <person name="Ng V."/>
            <person name="Grigoriev I.V."/>
            <person name="Spatafora J.W."/>
            <person name="Magnuson J.K."/>
            <person name="Baker S.E."/>
            <person name="Pomraning K.R."/>
        </authorList>
    </citation>
    <scope>NUCLEOTIDE SEQUENCE [LARGE SCALE GENOMIC DNA]</scope>
    <source>
        <strain evidence="2">CBS 7786</strain>
    </source>
</reference>
<dbReference type="Proteomes" id="UP001433508">
    <property type="component" value="Unassembled WGS sequence"/>
</dbReference>
<proteinExistence type="predicted"/>
<keyword evidence="2" id="KW-1185">Reference proteome</keyword>